<dbReference type="Pfam" id="PF00078">
    <property type="entry name" value="RVT_1"/>
    <property type="match status" value="1"/>
</dbReference>
<keyword evidence="2" id="KW-1185">Reference proteome</keyword>
<organism evidence="1 2">
    <name type="scientific">Paramuricea clavata</name>
    <name type="common">Red gorgonian</name>
    <name type="synonym">Violescent sea-whip</name>
    <dbReference type="NCBI Taxonomy" id="317549"/>
    <lineage>
        <taxon>Eukaryota</taxon>
        <taxon>Metazoa</taxon>
        <taxon>Cnidaria</taxon>
        <taxon>Anthozoa</taxon>
        <taxon>Octocorallia</taxon>
        <taxon>Malacalcyonacea</taxon>
        <taxon>Plexauridae</taxon>
        <taxon>Paramuricea</taxon>
    </lineage>
</organism>
<evidence type="ECO:0000313" key="2">
    <source>
        <dbReference type="Proteomes" id="UP001152795"/>
    </source>
</evidence>
<sequence>MASASNEADDELNSRQNETISSDGEKSPEDSGVAPSATRSVYLVTYSQASLEKFPLRNDFAKAIIDSFTRGSAQVLHWCCSFESHNDGGKHYHMALKLNKIQRWLPSKRYLLEQFGVSVHYSNIHHDYYSAWRYVTKSDEAYEESNGHPDLVNTDVPKTSKASIGKRNLRGKAVIKTQTKTKKKPKRVGKARKKRLTPLDVSNLILSKNIKTETELHALAQEQRERGKIDLVEFILNRSPKTLADILSTTWQMKGAREKIARSKKSRMDLLQEASNSDCVSGCNGDWLQCAKEVLQNNGIDISCFANSVRESLTNGRKKHNVMIVGPANCGKTFLLKPLKVVYHTFCNPATGSFAEEILEHSKLIIGHDQFAYKKGTNTTSALIKCQHHWLKWLDEDAEFVRVLSFDFRKAFDSVPHDIVTGKLKQTNLNPYIINWIISFLTNRKQRVVVDGIITRYVDINKGVPQGTVIGPFLFSLMVDDIKPKQPETNVLVKFADDMTVSAPVKSNSDSATMEVRNIENWARRNRMTLNLTKTWEMLLSGGTSKPPPAPIEGIERKEWLKLLGVTFEDDVCCWDLHVNGLLSKAGSRMHILRVCRRYGYRQEHLSYLFDSIILSLFLYGIEIWGSALQKKYLERIDKFFKRAYRYGYVLKEYKMSELIETRDRILFNRILDNPEHILYELLPEKRQKNLRKRDHPFILPQVRTERFKRSFVNRCLFDYF</sequence>
<dbReference type="AlphaFoldDB" id="A0A6S7JJV5"/>
<name>A0A6S7JJV5_PARCT</name>
<dbReference type="SUPFAM" id="SSF56672">
    <property type="entry name" value="DNA/RNA polymerases"/>
    <property type="match status" value="1"/>
</dbReference>
<comment type="caution">
    <text evidence="1">The sequence shown here is derived from an EMBL/GenBank/DDBJ whole genome shotgun (WGS) entry which is preliminary data.</text>
</comment>
<dbReference type="OrthoDB" id="5983390at2759"/>
<reference evidence="1" key="1">
    <citation type="submission" date="2020-04" db="EMBL/GenBank/DDBJ databases">
        <authorList>
            <person name="Alioto T."/>
            <person name="Alioto T."/>
            <person name="Gomez Garrido J."/>
        </authorList>
    </citation>
    <scope>NUCLEOTIDE SEQUENCE</scope>
    <source>
        <strain evidence="1">A484AB</strain>
    </source>
</reference>
<dbReference type="Gene3D" id="3.40.50.300">
    <property type="entry name" value="P-loop containing nucleotide triphosphate hydrolases"/>
    <property type="match status" value="1"/>
</dbReference>
<dbReference type="PANTHER" id="PTHR33332">
    <property type="entry name" value="REVERSE TRANSCRIPTASE DOMAIN-CONTAINING PROTEIN"/>
    <property type="match status" value="1"/>
</dbReference>
<dbReference type="Gene3D" id="3.40.1310.20">
    <property type="match status" value="1"/>
</dbReference>
<protein>
    <submittedName>
        <fullName evidence="1">Uncharacterized protein</fullName>
    </submittedName>
</protein>
<dbReference type="InterPro" id="IPR000477">
    <property type="entry name" value="RT_dom"/>
</dbReference>
<dbReference type="EMBL" id="CACRXK020018631">
    <property type="protein sequence ID" value="CAB4032715.1"/>
    <property type="molecule type" value="Genomic_DNA"/>
</dbReference>
<dbReference type="PROSITE" id="PS50878">
    <property type="entry name" value="RT_POL"/>
    <property type="match status" value="1"/>
</dbReference>
<accession>A0A6S7JJV5</accession>
<gene>
    <name evidence="1" type="ORF">PACLA_8A069896</name>
</gene>
<dbReference type="InterPro" id="IPR043502">
    <property type="entry name" value="DNA/RNA_pol_sf"/>
</dbReference>
<evidence type="ECO:0000313" key="1">
    <source>
        <dbReference type="EMBL" id="CAB4032715.1"/>
    </source>
</evidence>
<dbReference type="SUPFAM" id="SSF52540">
    <property type="entry name" value="P-loop containing nucleoside triphosphate hydrolases"/>
    <property type="match status" value="1"/>
</dbReference>
<dbReference type="InterPro" id="IPR027417">
    <property type="entry name" value="P-loop_NTPase"/>
</dbReference>
<dbReference type="Proteomes" id="UP001152795">
    <property type="component" value="Unassembled WGS sequence"/>
</dbReference>
<proteinExistence type="predicted"/>